<evidence type="ECO:0000313" key="4">
    <source>
        <dbReference type="Proteomes" id="UP000636960"/>
    </source>
</evidence>
<keyword evidence="3" id="KW-0067">ATP-binding</keyword>
<dbReference type="PROSITE" id="PS51192">
    <property type="entry name" value="HELICASE_ATP_BIND_1"/>
    <property type="match status" value="1"/>
</dbReference>
<dbReference type="CDD" id="cd18785">
    <property type="entry name" value="SF2_C"/>
    <property type="match status" value="1"/>
</dbReference>
<organism evidence="3 4">
    <name type="scientific">Paractinoplanes rishiriensis</name>
    <dbReference type="NCBI Taxonomy" id="1050105"/>
    <lineage>
        <taxon>Bacteria</taxon>
        <taxon>Bacillati</taxon>
        <taxon>Actinomycetota</taxon>
        <taxon>Actinomycetes</taxon>
        <taxon>Micromonosporales</taxon>
        <taxon>Micromonosporaceae</taxon>
        <taxon>Paractinoplanes</taxon>
    </lineage>
</organism>
<dbReference type="SUPFAM" id="SSF52540">
    <property type="entry name" value="P-loop containing nucleoside triphosphate hydrolases"/>
    <property type="match status" value="1"/>
</dbReference>
<keyword evidence="4" id="KW-1185">Reference proteome</keyword>
<dbReference type="InterPro" id="IPR001650">
    <property type="entry name" value="Helicase_C-like"/>
</dbReference>
<sequence length="730" mass="79681">MTAANNGVQIPGEAAAAALSGPVARRPPSAMAQSGHAALREYQHEALEAVTARLGAAGRGMVVAACGTGKTLTAAHAAARLCPSGLVVVTCPTLALLAQILRVWTDGALASHVLAVCGDSTVADAGIRLPDLACPVTTNVREITRWLRTTPASRSRLMLATHASAGRAGRALLAADTVAELLVVDEAHHTAGRVDKHTALVHDDTRLPARRRLYMTATPRVLAVHHRRGRPPNPENVVSMDDTAIFGPVLYTYPFAKAIDDGWLDNFRVAVIGVTHADVLALLRKTEPAAVVAAAEAPLRTAVVQTALARAAVEFGLRRVLVFNRLIAESQEFTRTLHRTIDSLPDDQRPKGPLTAVHVDGDHTVDERQRSLALLADPPNNGWTVLSNARCLSEGVDVPAVDGVVFTRPKSSEVDVVQAVGRALRRNPNGTGIATILVPVLLPDDPDAILTDLDEWATMWQVVRALRAHDSVLAAELDTQRSSPATGPAQLPQRILIRLPDGYGTADVLRHITVKLLEYTTSDWLAGYSALRDFHTRHGHLRIPRDHIDRGINLKQWLGNRRRDYHNRLLAPDEITALEALGIDWSPMQTAWERGLAAAQAFHAREGHLNVPMGHRENDVKLNPWVTYQRRERALGHLTAERIHALDQIGIEWDPIAAIWNRALTAATTFYQREGHLDVPTGHRENNVDLHEWLRRQHRLARQNKLSDAKTTALRAIGFITPHPQPPALP</sequence>
<keyword evidence="3" id="KW-0378">Hydrolase</keyword>
<dbReference type="AlphaFoldDB" id="A0A919MVP2"/>
<dbReference type="Gene3D" id="6.10.140.530">
    <property type="match status" value="3"/>
</dbReference>
<evidence type="ECO:0000313" key="3">
    <source>
        <dbReference type="EMBL" id="GIF01632.1"/>
    </source>
</evidence>
<dbReference type="Pfam" id="PF00271">
    <property type="entry name" value="Helicase_C"/>
    <property type="match status" value="1"/>
</dbReference>
<comment type="caution">
    <text evidence="3">The sequence shown here is derived from an EMBL/GenBank/DDBJ whole genome shotgun (WGS) entry which is preliminary data.</text>
</comment>
<reference evidence="3" key="1">
    <citation type="submission" date="2021-01" db="EMBL/GenBank/DDBJ databases">
        <title>Whole genome shotgun sequence of Actinoplanes rishiriensis NBRC 108556.</title>
        <authorList>
            <person name="Komaki H."/>
            <person name="Tamura T."/>
        </authorList>
    </citation>
    <scope>NUCLEOTIDE SEQUENCE</scope>
    <source>
        <strain evidence="3">NBRC 108556</strain>
    </source>
</reference>
<keyword evidence="3" id="KW-0347">Helicase</keyword>
<evidence type="ECO:0000259" key="1">
    <source>
        <dbReference type="PROSITE" id="PS51192"/>
    </source>
</evidence>
<dbReference type="PROSITE" id="PS51194">
    <property type="entry name" value="HELICASE_CTER"/>
    <property type="match status" value="1"/>
</dbReference>
<dbReference type="InterPro" id="IPR005114">
    <property type="entry name" value="Helicase_assoc"/>
</dbReference>
<dbReference type="SMART" id="SM00490">
    <property type="entry name" value="HELICc"/>
    <property type="match status" value="1"/>
</dbReference>
<protein>
    <submittedName>
        <fullName evidence="3">Helicase</fullName>
    </submittedName>
</protein>
<dbReference type="RefSeq" id="WP_203790450.1">
    <property type="nucleotide sequence ID" value="NZ_BOMV01000107.1"/>
</dbReference>
<dbReference type="GO" id="GO:0005524">
    <property type="term" value="F:ATP binding"/>
    <property type="evidence" value="ECO:0007669"/>
    <property type="project" value="InterPro"/>
</dbReference>
<dbReference type="InterPro" id="IPR006935">
    <property type="entry name" value="Helicase/UvrB_N"/>
</dbReference>
<keyword evidence="3" id="KW-0547">Nucleotide-binding</keyword>
<gene>
    <name evidence="3" type="ORF">Ari01nite_90960</name>
</gene>
<dbReference type="InterPro" id="IPR027417">
    <property type="entry name" value="P-loop_NTPase"/>
</dbReference>
<accession>A0A919MVP2</accession>
<name>A0A919MVP2_9ACTN</name>
<dbReference type="Pfam" id="PF03457">
    <property type="entry name" value="HA"/>
    <property type="match status" value="3"/>
</dbReference>
<dbReference type="Proteomes" id="UP000636960">
    <property type="component" value="Unassembled WGS sequence"/>
</dbReference>
<dbReference type="GO" id="GO:0003677">
    <property type="term" value="F:DNA binding"/>
    <property type="evidence" value="ECO:0007669"/>
    <property type="project" value="InterPro"/>
</dbReference>
<dbReference type="Pfam" id="PF04851">
    <property type="entry name" value="ResIII"/>
    <property type="match status" value="1"/>
</dbReference>
<dbReference type="InterPro" id="IPR014001">
    <property type="entry name" value="Helicase_ATP-bd"/>
</dbReference>
<dbReference type="PANTHER" id="PTHR33418:SF1">
    <property type="entry name" value="HELICASE-ASSOCIATED DOMAIN-CONTAINING PROTEIN"/>
    <property type="match status" value="1"/>
</dbReference>
<feature type="domain" description="Helicase C-terminal" evidence="2">
    <location>
        <begin position="307"/>
        <end position="474"/>
    </location>
</feature>
<dbReference type="GO" id="GO:0004386">
    <property type="term" value="F:helicase activity"/>
    <property type="evidence" value="ECO:0007669"/>
    <property type="project" value="UniProtKB-KW"/>
</dbReference>
<dbReference type="PANTHER" id="PTHR33418">
    <property type="entry name" value="HELICASE-ASSOCIATED"/>
    <property type="match status" value="1"/>
</dbReference>
<dbReference type="EMBL" id="BOMV01000107">
    <property type="protein sequence ID" value="GIF01632.1"/>
    <property type="molecule type" value="Genomic_DNA"/>
</dbReference>
<dbReference type="Gene3D" id="3.40.50.300">
    <property type="entry name" value="P-loop containing nucleotide triphosphate hydrolases"/>
    <property type="match status" value="2"/>
</dbReference>
<dbReference type="SMART" id="SM00487">
    <property type="entry name" value="DEXDc"/>
    <property type="match status" value="1"/>
</dbReference>
<proteinExistence type="predicted"/>
<dbReference type="GO" id="GO:0016787">
    <property type="term" value="F:hydrolase activity"/>
    <property type="evidence" value="ECO:0007669"/>
    <property type="project" value="InterPro"/>
</dbReference>
<evidence type="ECO:0000259" key="2">
    <source>
        <dbReference type="PROSITE" id="PS51194"/>
    </source>
</evidence>
<feature type="domain" description="Helicase ATP-binding" evidence="1">
    <location>
        <begin position="51"/>
        <end position="237"/>
    </location>
</feature>